<name>A0A1N7RXC2_9BURK</name>
<keyword evidence="2" id="KW-1185">Reference proteome</keyword>
<dbReference type="Proteomes" id="UP000187012">
    <property type="component" value="Unassembled WGS sequence"/>
</dbReference>
<evidence type="ECO:0000313" key="2">
    <source>
        <dbReference type="Proteomes" id="UP000187012"/>
    </source>
</evidence>
<dbReference type="EMBL" id="CYGX02000022">
    <property type="protein sequence ID" value="SIT39767.1"/>
    <property type="molecule type" value="Genomic_DNA"/>
</dbReference>
<organism evidence="1 2">
    <name type="scientific">Paraburkholderia ribeironis</name>
    <dbReference type="NCBI Taxonomy" id="1247936"/>
    <lineage>
        <taxon>Bacteria</taxon>
        <taxon>Pseudomonadati</taxon>
        <taxon>Pseudomonadota</taxon>
        <taxon>Betaproteobacteria</taxon>
        <taxon>Burkholderiales</taxon>
        <taxon>Burkholderiaceae</taxon>
        <taxon>Paraburkholderia</taxon>
    </lineage>
</organism>
<reference evidence="1 2" key="1">
    <citation type="submission" date="2016-12" db="EMBL/GenBank/DDBJ databases">
        <authorList>
            <person name="Song W.-J."/>
            <person name="Kurnit D.M."/>
        </authorList>
    </citation>
    <scope>NUCLEOTIDE SEQUENCE [LARGE SCALE GENOMIC DNA]</scope>
    <source>
        <strain evidence="1 2">STM7296</strain>
    </source>
</reference>
<accession>A0A1N7RXC2</accession>
<sequence length="55" mass="5929">MRGIADGAAYALFKRNFTNGLDGLTSALHNSASLLLMQRRRPKRCQVVVEPGAVG</sequence>
<protein>
    <submittedName>
        <fullName evidence="1">Uncharacterized protein</fullName>
    </submittedName>
</protein>
<evidence type="ECO:0000313" key="1">
    <source>
        <dbReference type="EMBL" id="SIT39767.1"/>
    </source>
</evidence>
<proteinExistence type="predicted"/>
<gene>
    <name evidence="1" type="ORF">BN2475_220071</name>
</gene>
<dbReference type="AlphaFoldDB" id="A0A1N7RXC2"/>